<dbReference type="SUPFAM" id="SSF51735">
    <property type="entry name" value="NAD(P)-binding Rossmann-fold domains"/>
    <property type="match status" value="1"/>
</dbReference>
<dbReference type="InterPro" id="IPR036291">
    <property type="entry name" value="NAD(P)-bd_dom_sf"/>
</dbReference>
<dbReference type="AlphaFoldDB" id="X1E268"/>
<dbReference type="InterPro" id="IPR002328">
    <property type="entry name" value="ADH_Zn_CS"/>
</dbReference>
<evidence type="ECO:0000259" key="4">
    <source>
        <dbReference type="Pfam" id="PF08240"/>
    </source>
</evidence>
<keyword evidence="3" id="KW-0560">Oxidoreductase</keyword>
<protein>
    <recommendedName>
        <fullName evidence="4">Alcohol dehydrogenase-like N-terminal domain-containing protein</fullName>
    </recommendedName>
</protein>
<feature type="domain" description="Alcohol dehydrogenase-like N-terminal" evidence="4">
    <location>
        <begin position="24"/>
        <end position="102"/>
    </location>
</feature>
<evidence type="ECO:0000256" key="1">
    <source>
        <dbReference type="ARBA" id="ARBA00022723"/>
    </source>
</evidence>
<gene>
    <name evidence="5" type="ORF">S01H4_56099</name>
</gene>
<dbReference type="Gene3D" id="3.40.50.720">
    <property type="entry name" value="NAD(P)-binding Rossmann-like Domain"/>
    <property type="match status" value="1"/>
</dbReference>
<dbReference type="GO" id="GO:0008270">
    <property type="term" value="F:zinc ion binding"/>
    <property type="evidence" value="ECO:0007669"/>
    <property type="project" value="InterPro"/>
</dbReference>
<dbReference type="InterPro" id="IPR011032">
    <property type="entry name" value="GroES-like_sf"/>
</dbReference>
<evidence type="ECO:0000256" key="3">
    <source>
        <dbReference type="ARBA" id="ARBA00023002"/>
    </source>
</evidence>
<name>X1E268_9ZZZZ</name>
<keyword evidence="2" id="KW-0862">Zinc</keyword>
<keyword evidence="1" id="KW-0479">Metal-binding</keyword>
<dbReference type="Gene3D" id="3.90.180.10">
    <property type="entry name" value="Medium-chain alcohol dehydrogenases, catalytic domain"/>
    <property type="match status" value="2"/>
</dbReference>
<accession>X1E268</accession>
<dbReference type="PROSITE" id="PS00059">
    <property type="entry name" value="ADH_ZINC"/>
    <property type="match status" value="1"/>
</dbReference>
<feature type="non-terminal residue" evidence="5">
    <location>
        <position position="189"/>
    </location>
</feature>
<reference evidence="5" key="1">
    <citation type="journal article" date="2014" name="Front. Microbiol.">
        <title>High frequency of phylogenetically diverse reductive dehalogenase-homologous genes in deep subseafloor sedimentary metagenomes.</title>
        <authorList>
            <person name="Kawai M."/>
            <person name="Futagami T."/>
            <person name="Toyoda A."/>
            <person name="Takaki Y."/>
            <person name="Nishi S."/>
            <person name="Hori S."/>
            <person name="Arai W."/>
            <person name="Tsubouchi T."/>
            <person name="Morono Y."/>
            <person name="Uchiyama I."/>
            <person name="Ito T."/>
            <person name="Fujiyama A."/>
            <person name="Inagaki F."/>
            <person name="Takami H."/>
        </authorList>
    </citation>
    <scope>NUCLEOTIDE SEQUENCE</scope>
    <source>
        <strain evidence="5">Expedition CK06-06</strain>
    </source>
</reference>
<evidence type="ECO:0000256" key="2">
    <source>
        <dbReference type="ARBA" id="ARBA00022833"/>
    </source>
</evidence>
<dbReference type="SUPFAM" id="SSF50129">
    <property type="entry name" value="GroES-like"/>
    <property type="match status" value="1"/>
</dbReference>
<dbReference type="GO" id="GO:0016491">
    <property type="term" value="F:oxidoreductase activity"/>
    <property type="evidence" value="ECO:0007669"/>
    <property type="project" value="UniProtKB-KW"/>
</dbReference>
<comment type="caution">
    <text evidence="5">The sequence shown here is derived from an EMBL/GenBank/DDBJ whole genome shotgun (WGS) entry which is preliminary data.</text>
</comment>
<dbReference type="InterPro" id="IPR013154">
    <property type="entry name" value="ADH-like_N"/>
</dbReference>
<dbReference type="Pfam" id="PF08240">
    <property type="entry name" value="ADH_N"/>
    <property type="match status" value="1"/>
</dbReference>
<dbReference type="EMBL" id="BART01032469">
    <property type="protein sequence ID" value="GAH11269.1"/>
    <property type="molecule type" value="Genomic_DNA"/>
</dbReference>
<evidence type="ECO:0000313" key="5">
    <source>
        <dbReference type="EMBL" id="GAH11269.1"/>
    </source>
</evidence>
<organism evidence="5">
    <name type="scientific">marine sediment metagenome</name>
    <dbReference type="NCBI Taxonomy" id="412755"/>
    <lineage>
        <taxon>unclassified sequences</taxon>
        <taxon>metagenomes</taxon>
        <taxon>ecological metagenomes</taxon>
    </lineage>
</organism>
<proteinExistence type="predicted"/>
<dbReference type="PANTHER" id="PTHR43401:SF2">
    <property type="entry name" value="L-THREONINE 3-DEHYDROGENASE"/>
    <property type="match status" value="1"/>
</dbReference>
<sequence length="189" mass="20671">MKAAVFYGPRDIRTEEVEIPKIQDNEILIKVKACGICGSDLHLYKLNMFSPVLLRPLKKGGIPGHEFSGDVEKVGSKVSGLKEGDRVVAFSNGGMAEYVPVPFIPPALEQASNIIPIPSEVSYEEAATLEPLSNSYHAMMKGNPSKGDNVVIFGAGVAIPKLTWEYELEDWEFVLGINLMGVIYGIRTF</sequence>
<dbReference type="InterPro" id="IPR050129">
    <property type="entry name" value="Zn_alcohol_dh"/>
</dbReference>
<dbReference type="PANTHER" id="PTHR43401">
    <property type="entry name" value="L-THREONINE 3-DEHYDROGENASE"/>
    <property type="match status" value="1"/>
</dbReference>